<dbReference type="PANTHER" id="PTHR21567:SF62">
    <property type="entry name" value="ARM REPEAT SUPERFAMILY PROTEIN"/>
    <property type="match status" value="1"/>
</dbReference>
<dbReference type="OrthoDB" id="63891at2759"/>
<protein>
    <recommendedName>
        <fullName evidence="2">TOG domain-containing protein</fullName>
    </recommendedName>
</protein>
<evidence type="ECO:0000259" key="2">
    <source>
        <dbReference type="SMART" id="SM01349"/>
    </source>
</evidence>
<dbReference type="SUPFAM" id="SSF48371">
    <property type="entry name" value="ARM repeat"/>
    <property type="match status" value="1"/>
</dbReference>
<gene>
    <name evidence="3" type="ORF">CBR_g38394</name>
</gene>
<dbReference type="GO" id="GO:0005881">
    <property type="term" value="C:cytoplasmic microtubule"/>
    <property type="evidence" value="ECO:0007669"/>
    <property type="project" value="TreeGrafter"/>
</dbReference>
<organism evidence="3 4">
    <name type="scientific">Chara braunii</name>
    <name type="common">Braun's stonewort</name>
    <dbReference type="NCBI Taxonomy" id="69332"/>
    <lineage>
        <taxon>Eukaryota</taxon>
        <taxon>Viridiplantae</taxon>
        <taxon>Streptophyta</taxon>
        <taxon>Charophyceae</taxon>
        <taxon>Charales</taxon>
        <taxon>Characeae</taxon>
        <taxon>Chara</taxon>
    </lineage>
</organism>
<evidence type="ECO:0000256" key="1">
    <source>
        <dbReference type="SAM" id="MobiDB-lite"/>
    </source>
</evidence>
<reference evidence="3 4" key="1">
    <citation type="journal article" date="2018" name="Cell">
        <title>The Chara Genome: Secondary Complexity and Implications for Plant Terrestrialization.</title>
        <authorList>
            <person name="Nishiyama T."/>
            <person name="Sakayama H."/>
            <person name="Vries J.D."/>
            <person name="Buschmann H."/>
            <person name="Saint-Marcoux D."/>
            <person name="Ullrich K.K."/>
            <person name="Haas F.B."/>
            <person name="Vanderstraeten L."/>
            <person name="Becker D."/>
            <person name="Lang D."/>
            <person name="Vosolsobe S."/>
            <person name="Rombauts S."/>
            <person name="Wilhelmsson P.K.I."/>
            <person name="Janitza P."/>
            <person name="Kern R."/>
            <person name="Heyl A."/>
            <person name="Rumpler F."/>
            <person name="Villalobos L.I.A.C."/>
            <person name="Clay J.M."/>
            <person name="Skokan R."/>
            <person name="Toyoda A."/>
            <person name="Suzuki Y."/>
            <person name="Kagoshima H."/>
            <person name="Schijlen E."/>
            <person name="Tajeshwar N."/>
            <person name="Catarino B."/>
            <person name="Hetherington A.J."/>
            <person name="Saltykova A."/>
            <person name="Bonnot C."/>
            <person name="Breuninger H."/>
            <person name="Symeonidi A."/>
            <person name="Radhakrishnan G.V."/>
            <person name="Van Nieuwerburgh F."/>
            <person name="Deforce D."/>
            <person name="Chang C."/>
            <person name="Karol K.G."/>
            <person name="Hedrich R."/>
            <person name="Ulvskov P."/>
            <person name="Glockner G."/>
            <person name="Delwiche C.F."/>
            <person name="Petrasek J."/>
            <person name="Van de Peer Y."/>
            <person name="Friml J."/>
            <person name="Beilby M."/>
            <person name="Dolan L."/>
            <person name="Kohara Y."/>
            <person name="Sugano S."/>
            <person name="Fujiyama A."/>
            <person name="Delaux P.-M."/>
            <person name="Quint M."/>
            <person name="TheiBen G."/>
            <person name="Hagemann M."/>
            <person name="Harholt J."/>
            <person name="Dunand C."/>
            <person name="Zachgo S."/>
            <person name="Langdale J."/>
            <person name="Maumus F."/>
            <person name="Straeten D.V.D."/>
            <person name="Gould S.B."/>
            <person name="Rensing S.A."/>
        </authorList>
    </citation>
    <scope>NUCLEOTIDE SEQUENCE [LARGE SCALE GENOMIC DNA]</scope>
    <source>
        <strain evidence="3 4">S276</strain>
    </source>
</reference>
<dbReference type="EMBL" id="BFEA01000004">
    <property type="protein sequence ID" value="GBG59366.1"/>
    <property type="molecule type" value="Genomic_DNA"/>
</dbReference>
<dbReference type="SMART" id="SM01349">
    <property type="entry name" value="TOG"/>
    <property type="match status" value="1"/>
</dbReference>
<comment type="caution">
    <text evidence="3">The sequence shown here is derived from an EMBL/GenBank/DDBJ whole genome shotgun (WGS) entry which is preliminary data.</text>
</comment>
<dbReference type="InterPro" id="IPR016024">
    <property type="entry name" value="ARM-type_fold"/>
</dbReference>
<dbReference type="GO" id="GO:0000226">
    <property type="term" value="P:microtubule cytoskeleton organization"/>
    <property type="evidence" value="ECO:0007669"/>
    <property type="project" value="TreeGrafter"/>
</dbReference>
<evidence type="ECO:0000313" key="4">
    <source>
        <dbReference type="Proteomes" id="UP000265515"/>
    </source>
</evidence>
<dbReference type="InterPro" id="IPR011989">
    <property type="entry name" value="ARM-like"/>
</dbReference>
<dbReference type="GO" id="GO:0008017">
    <property type="term" value="F:microtubule binding"/>
    <property type="evidence" value="ECO:0007669"/>
    <property type="project" value="TreeGrafter"/>
</dbReference>
<dbReference type="PANTHER" id="PTHR21567">
    <property type="entry name" value="CLASP"/>
    <property type="match status" value="1"/>
</dbReference>
<proteinExistence type="predicted"/>
<feature type="compositionally biased region" description="Low complexity" evidence="1">
    <location>
        <begin position="1"/>
        <end position="14"/>
    </location>
</feature>
<keyword evidence="4" id="KW-1185">Reference proteome</keyword>
<feature type="region of interest" description="Disordered" evidence="1">
    <location>
        <begin position="72"/>
        <end position="91"/>
    </location>
</feature>
<feature type="region of interest" description="Disordered" evidence="1">
    <location>
        <begin position="344"/>
        <end position="375"/>
    </location>
</feature>
<dbReference type="Gene3D" id="1.25.10.10">
    <property type="entry name" value="Leucine-rich Repeat Variant"/>
    <property type="match status" value="1"/>
</dbReference>
<dbReference type="InterPro" id="IPR034085">
    <property type="entry name" value="TOG"/>
</dbReference>
<evidence type="ECO:0000313" key="3">
    <source>
        <dbReference type="EMBL" id="GBG59366.1"/>
    </source>
</evidence>
<feature type="region of interest" description="Disordered" evidence="1">
    <location>
        <begin position="1"/>
        <end position="33"/>
    </location>
</feature>
<dbReference type="AlphaFoldDB" id="A0A388JNH1"/>
<feature type="domain" description="TOG" evidence="2">
    <location>
        <begin position="98"/>
        <end position="346"/>
    </location>
</feature>
<dbReference type="Proteomes" id="UP000265515">
    <property type="component" value="Unassembled WGS sequence"/>
</dbReference>
<sequence>MSGTAARRTALRELAVGRPPERRAGIVPRSVTPQKSDAIMTHVDVENKDGSGKINGVIDGGNMKMAAVNNGGTCKQPEGSEEGAKNEVPAGPPAVEFEYIQSEDLQDVPNPEECVSTLLQRLDSKDWVVISEALNNVRQLAIYRKQDISSILDKIVGSIIKSIKNPRSALCKTAIMATADLFRCFGDEMAVHVDSLLLQLLLKASQDKRFVCEEAEKTLFVMIESLAPAAILEKLISYAAHRNPRVRAKATVCVHNSAARLDPVGIMQFGLPTLLRVAGAQIIDQLPEARDSGRKLAVVLHAAHRDCLNCECAPKAWEDMCTDHLPPNTAHTIIRLTGAVEASVSPSGTREDVPANNGVSSSPKASLGKVSAQEGTQNCPVIAAPSANRDAYLESFLQRAPAAS</sequence>
<name>A0A388JNH1_CHABU</name>
<accession>A0A388JNH1</accession>
<dbReference type="Gramene" id="GBG59366">
    <property type="protein sequence ID" value="GBG59366"/>
    <property type="gene ID" value="CBR_g38394"/>
</dbReference>